<reference evidence="3 4" key="1">
    <citation type="submission" date="2014-05" db="EMBL/GenBank/DDBJ databases">
        <title>Draft genome sequence of a rare smut relative, Tilletiaria anomala UBC 951.</title>
        <authorList>
            <consortium name="DOE Joint Genome Institute"/>
            <person name="Toome M."/>
            <person name="Kuo A."/>
            <person name="Henrissat B."/>
            <person name="Lipzen A."/>
            <person name="Tritt A."/>
            <person name="Yoshinaga Y."/>
            <person name="Zane M."/>
            <person name="Barry K."/>
            <person name="Grigoriev I.V."/>
            <person name="Spatafora J.W."/>
            <person name="Aimea M.C."/>
        </authorList>
    </citation>
    <scope>NUCLEOTIDE SEQUENCE [LARGE SCALE GENOMIC DNA]</scope>
    <source>
        <strain evidence="3 4">UBC 951</strain>
    </source>
</reference>
<dbReference type="PANTHER" id="PTHR12854">
    <property type="entry name" value="ATAXIN 2-RELATED"/>
    <property type="match status" value="1"/>
</dbReference>
<dbReference type="HOGENOM" id="CLU_017397_0_0_1"/>
<keyword evidence="4" id="KW-1185">Reference proteome</keyword>
<feature type="region of interest" description="Disordered" evidence="1">
    <location>
        <begin position="581"/>
        <end position="609"/>
    </location>
</feature>
<gene>
    <name evidence="3" type="ORF">K437DRAFT_256499</name>
</gene>
<evidence type="ECO:0000259" key="2">
    <source>
        <dbReference type="SMART" id="SM01272"/>
    </source>
</evidence>
<dbReference type="OrthoDB" id="2275718at2759"/>
<feature type="compositionally biased region" description="Low complexity" evidence="1">
    <location>
        <begin position="451"/>
        <end position="471"/>
    </location>
</feature>
<proteinExistence type="predicted"/>
<dbReference type="EMBL" id="JMSN01000041">
    <property type="protein sequence ID" value="KDN45579.1"/>
    <property type="molecule type" value="Genomic_DNA"/>
</dbReference>
<feature type="region of interest" description="Disordered" evidence="1">
    <location>
        <begin position="1"/>
        <end position="104"/>
    </location>
</feature>
<dbReference type="STRING" id="1037660.A0A066W3B2"/>
<dbReference type="GeneID" id="25264438"/>
<feature type="compositionally biased region" description="Low complexity" evidence="1">
    <location>
        <begin position="370"/>
        <end position="379"/>
    </location>
</feature>
<dbReference type="InterPro" id="IPR009604">
    <property type="entry name" value="LsmAD_domain"/>
</dbReference>
<dbReference type="GO" id="GO:0003729">
    <property type="term" value="F:mRNA binding"/>
    <property type="evidence" value="ECO:0007669"/>
    <property type="project" value="TreeGrafter"/>
</dbReference>
<comment type="caution">
    <text evidence="3">The sequence shown here is derived from an EMBL/GenBank/DDBJ whole genome shotgun (WGS) entry which is preliminary data.</text>
</comment>
<evidence type="ECO:0000313" key="4">
    <source>
        <dbReference type="Proteomes" id="UP000027361"/>
    </source>
</evidence>
<dbReference type="Proteomes" id="UP000027361">
    <property type="component" value="Unassembled WGS sequence"/>
</dbReference>
<feature type="region of interest" description="Disordered" evidence="1">
    <location>
        <begin position="788"/>
        <end position="848"/>
    </location>
</feature>
<feature type="compositionally biased region" description="Low complexity" evidence="1">
    <location>
        <begin position="1"/>
        <end position="17"/>
    </location>
</feature>
<feature type="compositionally biased region" description="Polar residues" evidence="1">
    <location>
        <begin position="511"/>
        <end position="524"/>
    </location>
</feature>
<feature type="compositionally biased region" description="Low complexity" evidence="1">
    <location>
        <begin position="91"/>
        <end position="103"/>
    </location>
</feature>
<dbReference type="InterPro" id="IPR045117">
    <property type="entry name" value="ATXN2-like"/>
</dbReference>
<organism evidence="3 4">
    <name type="scientific">Tilletiaria anomala (strain ATCC 24038 / CBS 436.72 / UBC 951)</name>
    <dbReference type="NCBI Taxonomy" id="1037660"/>
    <lineage>
        <taxon>Eukaryota</taxon>
        <taxon>Fungi</taxon>
        <taxon>Dikarya</taxon>
        <taxon>Basidiomycota</taxon>
        <taxon>Ustilaginomycotina</taxon>
        <taxon>Exobasidiomycetes</taxon>
        <taxon>Georgefischeriales</taxon>
        <taxon>Tilletiariaceae</taxon>
        <taxon>Tilletiaria</taxon>
    </lineage>
</organism>
<dbReference type="InParanoid" id="A0A066W3B2"/>
<dbReference type="Pfam" id="PF06741">
    <property type="entry name" value="LsmAD"/>
    <property type="match status" value="1"/>
</dbReference>
<dbReference type="GO" id="GO:0010494">
    <property type="term" value="C:cytoplasmic stress granule"/>
    <property type="evidence" value="ECO:0007669"/>
    <property type="project" value="TreeGrafter"/>
</dbReference>
<feature type="compositionally biased region" description="Polar residues" evidence="1">
    <location>
        <begin position="831"/>
        <end position="842"/>
    </location>
</feature>
<name>A0A066W3B2_TILAU</name>
<dbReference type="SMART" id="SM01272">
    <property type="entry name" value="LsmAD"/>
    <property type="match status" value="1"/>
</dbReference>
<feature type="compositionally biased region" description="Polar residues" evidence="1">
    <location>
        <begin position="795"/>
        <end position="804"/>
    </location>
</feature>
<feature type="compositionally biased region" description="Basic and acidic residues" evidence="1">
    <location>
        <begin position="475"/>
        <end position="490"/>
    </location>
</feature>
<dbReference type="AlphaFoldDB" id="A0A066W3B2"/>
<dbReference type="OMA" id="RMQMSAS"/>
<protein>
    <recommendedName>
        <fullName evidence="2">LsmAD domain-containing protein</fullName>
    </recommendedName>
</protein>
<feature type="domain" description="LsmAD" evidence="2">
    <location>
        <begin position="261"/>
        <end position="331"/>
    </location>
</feature>
<dbReference type="FunCoup" id="A0A066W3B2">
    <property type="interactions" value="70"/>
</dbReference>
<dbReference type="PANTHER" id="PTHR12854:SF7">
    <property type="entry name" value="ATAXIN-2 HOMOLOG"/>
    <property type="match status" value="1"/>
</dbReference>
<accession>A0A066W3B2</accession>
<dbReference type="RefSeq" id="XP_013243218.1">
    <property type="nucleotide sequence ID" value="XM_013387764.1"/>
</dbReference>
<feature type="compositionally biased region" description="Polar residues" evidence="1">
    <location>
        <begin position="581"/>
        <end position="591"/>
    </location>
</feature>
<feature type="compositionally biased region" description="Low complexity" evidence="1">
    <location>
        <begin position="533"/>
        <end position="546"/>
    </location>
</feature>
<sequence>MSSSSAAGRGRSAGPAPKRQSYGGGQSHGLGAAPTGGSTGKPYTAAQQQARWDPAAQHAGGGQSGPREIAASSGSGYNLPAKKQSSTVVNGTGPPSSPASTTSYADPQIDELMRTRMAMLTVALIGCQVIVKTADCKYVGILAAVMTDAGDLGVLLSQAYRLKDSAQPEGPLQSLLIPGRDVSELEATDVKFGPSVREDRQARSDFRTDVEISASRIADGGAGRSLQKWSDDGNVPDLGPGAGLSAAGGRWDQFATNEAKFGLKTDYNEELYTTKLDKSGVDFAVREKEAARLAAEIMSTATNDAHLAEERGQKDDSGLNEEDKYGAVQRSPNAYVPPARRLSSQGASGRTNLAAVSQAAIARSSGENGAAVRGAAATAPVSKKDKSMVYDEFNRFVQKEQSRAAALQHQQAKKEKDQRLAELKNWGSTFKLKSPAPADIPGIAPHKQAADDSTTGSLSSSTPSSGQASAPCRLPKIDEASPFKTPEEAKSSLAKMTIPKIPPFNPDKSRASASSNDTTQNPPASDQGREKAPAASAASSSNAPRLSAKASAFKPFNPSAAVFKPGPSQPAQTVPPVQLATVSSGPSTLEEPQTLARGSNPFFGLREPKRPVGGAPVNVFSEFSPVRTPRKSDPTMIGPLWPFSGRPFRQIFAPAASTPAAFLPPPLTSAEVPAAKSPVPASAQVASGGPMQNQPFIMSSAGGAGPAPYGFAYPPMGAPYRFPQGPAPGQPFPAAHGMPPMSMAAPYFAPTPFSPPMPPHGPAGGYSPHLSNVPASGPAPIFVVGGGLPPGGPGNTLQRPNSSAHPVPSHMKGGPQGFNANLVLPQGQAAVPTSQSPRSGQATVEEPS</sequence>
<evidence type="ECO:0000256" key="1">
    <source>
        <dbReference type="SAM" id="MobiDB-lite"/>
    </source>
</evidence>
<feature type="region of interest" description="Disordered" evidence="1">
    <location>
        <begin position="364"/>
        <end position="383"/>
    </location>
</feature>
<dbReference type="GO" id="GO:0034063">
    <property type="term" value="P:stress granule assembly"/>
    <property type="evidence" value="ECO:0007669"/>
    <property type="project" value="TreeGrafter"/>
</dbReference>
<evidence type="ECO:0000313" key="3">
    <source>
        <dbReference type="EMBL" id="KDN45579.1"/>
    </source>
</evidence>
<feature type="region of interest" description="Disordered" evidence="1">
    <location>
        <begin position="430"/>
        <end position="546"/>
    </location>
</feature>